<dbReference type="AlphaFoldDB" id="A0A383AEB1"/>
<reference evidence="1" key="1">
    <citation type="submission" date="2018-05" db="EMBL/GenBank/DDBJ databases">
        <authorList>
            <person name="Lanie J.A."/>
            <person name="Ng W.-L."/>
            <person name="Kazmierczak K.M."/>
            <person name="Andrzejewski T.M."/>
            <person name="Davidsen T.M."/>
            <person name="Wayne K.J."/>
            <person name="Tettelin H."/>
            <person name="Glass J.I."/>
            <person name="Rusch D."/>
            <person name="Podicherti R."/>
            <person name="Tsui H.-C.T."/>
            <person name="Winkler M.E."/>
        </authorList>
    </citation>
    <scope>NUCLEOTIDE SEQUENCE</scope>
</reference>
<protein>
    <submittedName>
        <fullName evidence="1">Uncharacterized protein</fullName>
    </submittedName>
</protein>
<name>A0A383AEB1_9ZZZZ</name>
<organism evidence="1">
    <name type="scientific">marine metagenome</name>
    <dbReference type="NCBI Taxonomy" id="408172"/>
    <lineage>
        <taxon>unclassified sequences</taxon>
        <taxon>metagenomes</taxon>
        <taxon>ecological metagenomes</taxon>
    </lineage>
</organism>
<evidence type="ECO:0000313" key="1">
    <source>
        <dbReference type="EMBL" id="SVE06024.1"/>
    </source>
</evidence>
<feature type="non-terminal residue" evidence="1">
    <location>
        <position position="68"/>
    </location>
</feature>
<gene>
    <name evidence="1" type="ORF">METZ01_LOCUS458878</name>
</gene>
<dbReference type="EMBL" id="UINC01191395">
    <property type="protein sequence ID" value="SVE06024.1"/>
    <property type="molecule type" value="Genomic_DNA"/>
</dbReference>
<sequence>MIFRIIFIVITVLYLSGCGVGSILGSRVSDTDYSVLNEKTDIPTNGSNTAIESVFLNNDVAFEVDESY</sequence>
<proteinExistence type="predicted"/>
<accession>A0A383AEB1</accession>